<keyword evidence="3 6" id="KW-1133">Transmembrane helix</keyword>
<name>A0A2T2P5W9_CORCC</name>
<keyword evidence="4 6" id="KW-0472">Membrane</keyword>
<evidence type="ECO:0000256" key="5">
    <source>
        <dbReference type="ARBA" id="ARBA00038359"/>
    </source>
</evidence>
<keyword evidence="9" id="KW-1185">Reference proteome</keyword>
<evidence type="ECO:0000313" key="8">
    <source>
        <dbReference type="EMBL" id="PSN73029.1"/>
    </source>
</evidence>
<evidence type="ECO:0000259" key="7">
    <source>
        <dbReference type="Pfam" id="PF20684"/>
    </source>
</evidence>
<feature type="transmembrane region" description="Helical" evidence="6">
    <location>
        <begin position="212"/>
        <end position="238"/>
    </location>
</feature>
<keyword evidence="2 6" id="KW-0812">Transmembrane</keyword>
<feature type="transmembrane region" description="Helical" evidence="6">
    <location>
        <begin position="26"/>
        <end position="48"/>
    </location>
</feature>
<comment type="subcellular location">
    <subcellularLocation>
        <location evidence="1">Membrane</location>
        <topology evidence="1">Multi-pass membrane protein</topology>
    </subcellularLocation>
</comment>
<proteinExistence type="inferred from homology"/>
<feature type="transmembrane region" description="Helical" evidence="6">
    <location>
        <begin position="179"/>
        <end position="200"/>
    </location>
</feature>
<protein>
    <recommendedName>
        <fullName evidence="7">Rhodopsin domain-containing protein</fullName>
    </recommendedName>
</protein>
<dbReference type="GO" id="GO:0016020">
    <property type="term" value="C:membrane"/>
    <property type="evidence" value="ECO:0007669"/>
    <property type="project" value="UniProtKB-SubCell"/>
</dbReference>
<feature type="transmembrane region" description="Helical" evidence="6">
    <location>
        <begin position="109"/>
        <end position="130"/>
    </location>
</feature>
<evidence type="ECO:0000256" key="6">
    <source>
        <dbReference type="SAM" id="Phobius"/>
    </source>
</evidence>
<dbReference type="Proteomes" id="UP000240883">
    <property type="component" value="Unassembled WGS sequence"/>
</dbReference>
<accession>A0A2T2P5W9</accession>
<dbReference type="AlphaFoldDB" id="A0A2T2P5W9"/>
<dbReference type="InterPro" id="IPR052337">
    <property type="entry name" value="SAT4-like"/>
</dbReference>
<evidence type="ECO:0000256" key="1">
    <source>
        <dbReference type="ARBA" id="ARBA00004141"/>
    </source>
</evidence>
<dbReference type="OrthoDB" id="5401779at2759"/>
<gene>
    <name evidence="8" type="ORF">BS50DRAFT_176815</name>
</gene>
<sequence length="410" mass="46081">MTTPTPEEKAMWPPPNFKDPESRGGIVLGLTAPTLALVVIFTGVRFYGKGILKKAPQLDDWMMLIATVTSIPVSIMAMKSLDFGLGLHVWDQKPEWSKPYNKMGFAADILFPISCSVTKISLLFTYLRLFPSRSDRIFCYTLSVFVTLYTLVCILLMLFQCKPIRGYWDSSVEFTCIDMRSTLITIAALNSLSDFLVFLWPAKPLWSLRLPLMQRLGLVTLFSVGSLVCVAGICRMYYLEVYFENYDLLWNACVVWAIMAVEMNLGIICGCLSGVKPVLAVMFPKFFSSSYRSNSRPTLKRFGKNTCPESFQFEPLSGVTISSKVKEIKLEHEISIESINPDVREQRNFAWASSSGDDADPELPHNAIAVNSQVVVEREEGSIFMGKASQGDAGSEEWIMDEIPKPVRQR</sequence>
<organism evidence="8 9">
    <name type="scientific">Corynespora cassiicola Philippines</name>
    <dbReference type="NCBI Taxonomy" id="1448308"/>
    <lineage>
        <taxon>Eukaryota</taxon>
        <taxon>Fungi</taxon>
        <taxon>Dikarya</taxon>
        <taxon>Ascomycota</taxon>
        <taxon>Pezizomycotina</taxon>
        <taxon>Dothideomycetes</taxon>
        <taxon>Pleosporomycetidae</taxon>
        <taxon>Pleosporales</taxon>
        <taxon>Corynesporascaceae</taxon>
        <taxon>Corynespora</taxon>
    </lineage>
</organism>
<dbReference type="InterPro" id="IPR049326">
    <property type="entry name" value="Rhodopsin_dom_fungi"/>
</dbReference>
<comment type="similarity">
    <text evidence="5">Belongs to the SAT4 family.</text>
</comment>
<reference evidence="8 9" key="1">
    <citation type="journal article" date="2018" name="Front. Microbiol.">
        <title>Genome-Wide Analysis of Corynespora cassiicola Leaf Fall Disease Putative Effectors.</title>
        <authorList>
            <person name="Lopez D."/>
            <person name="Ribeiro S."/>
            <person name="Label P."/>
            <person name="Fumanal B."/>
            <person name="Venisse J.S."/>
            <person name="Kohler A."/>
            <person name="de Oliveira R.R."/>
            <person name="Labutti K."/>
            <person name="Lipzen A."/>
            <person name="Lail K."/>
            <person name="Bauer D."/>
            <person name="Ohm R.A."/>
            <person name="Barry K.W."/>
            <person name="Spatafora J."/>
            <person name="Grigoriev I.V."/>
            <person name="Martin F.M."/>
            <person name="Pujade-Renaud V."/>
        </authorList>
    </citation>
    <scope>NUCLEOTIDE SEQUENCE [LARGE SCALE GENOMIC DNA]</scope>
    <source>
        <strain evidence="8 9">Philippines</strain>
    </source>
</reference>
<dbReference type="PANTHER" id="PTHR33048">
    <property type="entry name" value="PTH11-LIKE INTEGRAL MEMBRANE PROTEIN (AFU_ORTHOLOGUE AFUA_5G11245)"/>
    <property type="match status" value="1"/>
</dbReference>
<dbReference type="Pfam" id="PF20684">
    <property type="entry name" value="Fung_rhodopsin"/>
    <property type="match status" value="1"/>
</dbReference>
<evidence type="ECO:0000256" key="3">
    <source>
        <dbReference type="ARBA" id="ARBA00022989"/>
    </source>
</evidence>
<evidence type="ECO:0000256" key="4">
    <source>
        <dbReference type="ARBA" id="ARBA00023136"/>
    </source>
</evidence>
<dbReference type="PANTHER" id="PTHR33048:SF129">
    <property type="entry name" value="INTEGRAL MEMBRANE PROTEIN-RELATED"/>
    <property type="match status" value="1"/>
</dbReference>
<dbReference type="EMBL" id="KZ678129">
    <property type="protein sequence ID" value="PSN73029.1"/>
    <property type="molecule type" value="Genomic_DNA"/>
</dbReference>
<feature type="domain" description="Rhodopsin" evidence="7">
    <location>
        <begin position="44"/>
        <end position="279"/>
    </location>
</feature>
<feature type="transmembrane region" description="Helical" evidence="6">
    <location>
        <begin position="254"/>
        <end position="275"/>
    </location>
</feature>
<evidence type="ECO:0000313" key="9">
    <source>
        <dbReference type="Proteomes" id="UP000240883"/>
    </source>
</evidence>
<feature type="transmembrane region" description="Helical" evidence="6">
    <location>
        <begin position="60"/>
        <end position="78"/>
    </location>
</feature>
<evidence type="ECO:0000256" key="2">
    <source>
        <dbReference type="ARBA" id="ARBA00022692"/>
    </source>
</evidence>
<feature type="transmembrane region" description="Helical" evidence="6">
    <location>
        <begin position="137"/>
        <end position="159"/>
    </location>
</feature>